<dbReference type="Proteomes" id="UP000632828">
    <property type="component" value="Unassembled WGS sequence"/>
</dbReference>
<organism evidence="3 4">
    <name type="scientific">Pelovirga terrestris</name>
    <dbReference type="NCBI Taxonomy" id="2771352"/>
    <lineage>
        <taxon>Bacteria</taxon>
        <taxon>Pseudomonadati</taxon>
        <taxon>Thermodesulfobacteriota</taxon>
        <taxon>Desulfuromonadia</taxon>
        <taxon>Geobacterales</taxon>
        <taxon>Geobacteraceae</taxon>
        <taxon>Pelovirga</taxon>
    </lineage>
</organism>
<evidence type="ECO:0000313" key="4">
    <source>
        <dbReference type="Proteomes" id="UP000632828"/>
    </source>
</evidence>
<evidence type="ECO:0000256" key="1">
    <source>
        <dbReference type="SAM" id="Coils"/>
    </source>
</evidence>
<reference evidence="3" key="1">
    <citation type="submission" date="2020-09" db="EMBL/GenBank/DDBJ databases">
        <title>Pelobacter alkaliphilus sp. nov., a novel anaerobic arsenate-reducing bacterium from terrestrial mud volcano.</title>
        <authorList>
            <person name="Khomyakova M.A."/>
            <person name="Merkel A.Y."/>
            <person name="Slobodkin A.I."/>
        </authorList>
    </citation>
    <scope>NUCLEOTIDE SEQUENCE</scope>
    <source>
        <strain evidence="3">M08fum</strain>
    </source>
</reference>
<dbReference type="EMBL" id="JACWUN010000007">
    <property type="protein sequence ID" value="MBD1400478.1"/>
    <property type="molecule type" value="Genomic_DNA"/>
</dbReference>
<dbReference type="Pfam" id="PF04612">
    <property type="entry name" value="T2SSM"/>
    <property type="match status" value="1"/>
</dbReference>
<dbReference type="RefSeq" id="WP_191155047.1">
    <property type="nucleotide sequence ID" value="NZ_JACWUN010000007.1"/>
</dbReference>
<accession>A0A8J6QQZ9</accession>
<dbReference type="InterPro" id="IPR007690">
    <property type="entry name" value="T2SS_GspM"/>
</dbReference>
<dbReference type="GO" id="GO:0015627">
    <property type="term" value="C:type II protein secretion system complex"/>
    <property type="evidence" value="ECO:0007669"/>
    <property type="project" value="InterPro"/>
</dbReference>
<dbReference type="InterPro" id="IPR014717">
    <property type="entry name" value="Transl_elong_EF1B/ribsomal_bS6"/>
</dbReference>
<dbReference type="Gene3D" id="3.30.70.60">
    <property type="match status" value="1"/>
</dbReference>
<evidence type="ECO:0000256" key="2">
    <source>
        <dbReference type="SAM" id="Phobius"/>
    </source>
</evidence>
<proteinExistence type="predicted"/>
<feature type="transmembrane region" description="Helical" evidence="2">
    <location>
        <begin position="12"/>
        <end position="34"/>
    </location>
</feature>
<keyword evidence="2" id="KW-0472">Membrane</keyword>
<keyword evidence="1" id="KW-0175">Coiled coil</keyword>
<keyword evidence="4" id="KW-1185">Reference proteome</keyword>
<name>A0A8J6QQZ9_9BACT</name>
<gene>
    <name evidence="3" type="ORF">ICT70_07325</name>
</gene>
<dbReference type="GO" id="GO:0015628">
    <property type="term" value="P:protein secretion by the type II secretion system"/>
    <property type="evidence" value="ECO:0007669"/>
    <property type="project" value="InterPro"/>
</dbReference>
<feature type="coiled-coil region" evidence="1">
    <location>
        <begin position="37"/>
        <end position="74"/>
    </location>
</feature>
<sequence>MISRLDERERIIVLAGILILAGILVWLVLLNPYINRMQSLDRRIEGQQRNLEQVATLGQEIDQLRKQLASIESQQRSSRPLFSQVENLTKQMGVRDQLLSMRPQPDSVQDGFRQQTVEIRLERVTLSQLVGFLHAAEHRSRGIQVRSLRVRPRFDNRSQLDVNLVLMSLERA</sequence>
<keyword evidence="2" id="KW-1133">Transmembrane helix</keyword>
<comment type="caution">
    <text evidence="3">The sequence shown here is derived from an EMBL/GenBank/DDBJ whole genome shotgun (WGS) entry which is preliminary data.</text>
</comment>
<evidence type="ECO:0000313" key="3">
    <source>
        <dbReference type="EMBL" id="MBD1400478.1"/>
    </source>
</evidence>
<keyword evidence="2" id="KW-0812">Transmembrane</keyword>
<dbReference type="AlphaFoldDB" id="A0A8J6QQZ9"/>
<protein>
    <submittedName>
        <fullName evidence="3">Type II secretion system protein M</fullName>
    </submittedName>
</protein>